<evidence type="ECO:0000256" key="2">
    <source>
        <dbReference type="SAM" id="SignalP"/>
    </source>
</evidence>
<dbReference type="PANTHER" id="PTHR33371">
    <property type="entry name" value="INTERMEMBRANE PHOSPHOLIPID TRANSPORT SYSTEM BINDING PROTEIN MLAD-RELATED"/>
    <property type="match status" value="1"/>
</dbReference>
<organism evidence="5 6">
    <name type="scientific">Micromonospora thermarum</name>
    <dbReference type="NCBI Taxonomy" id="2720024"/>
    <lineage>
        <taxon>Bacteria</taxon>
        <taxon>Bacillati</taxon>
        <taxon>Actinomycetota</taxon>
        <taxon>Actinomycetes</taxon>
        <taxon>Micromonosporales</taxon>
        <taxon>Micromonosporaceae</taxon>
        <taxon>Micromonospora</taxon>
    </lineage>
</organism>
<dbReference type="RefSeq" id="WP_168001951.1">
    <property type="nucleotide sequence ID" value="NZ_JAATEO010000017.1"/>
</dbReference>
<name>A0ABX0Z6V0_9ACTN</name>
<dbReference type="Proteomes" id="UP000783871">
    <property type="component" value="Unassembled WGS sequence"/>
</dbReference>
<dbReference type="Pfam" id="PF02470">
    <property type="entry name" value="MlaD"/>
    <property type="match status" value="1"/>
</dbReference>
<protein>
    <submittedName>
        <fullName evidence="5">MCE family protein</fullName>
    </submittedName>
</protein>
<evidence type="ECO:0000313" key="6">
    <source>
        <dbReference type="Proteomes" id="UP000783871"/>
    </source>
</evidence>
<dbReference type="EMBL" id="JAATEO010000017">
    <property type="protein sequence ID" value="NJP33581.1"/>
    <property type="molecule type" value="Genomic_DNA"/>
</dbReference>
<feature type="domain" description="Mammalian cell entry C-terminal" evidence="4">
    <location>
        <begin position="123"/>
        <end position="304"/>
    </location>
</feature>
<feature type="region of interest" description="Disordered" evidence="1">
    <location>
        <begin position="338"/>
        <end position="365"/>
    </location>
</feature>
<sequence length="464" mass="47966">MSARVRPALAAALVAALLPAGCGLPEVTDLPLPGGAPSGAGYRVTAEFTDVLDLVPQAAVKVDDVTVGSVEKISLAGWTARVTLRIDRKVELPANATAAVRQSSLLGEKYVTVTAPPTEPARGRLADGDLIPLSRTSRGAEVEEVLAALGLLLNGGGLAQLRTINQELAKALDGRETEVRDALHQLDAFIGGLERQKTDIVRAVEALDRLTERLSRQRQVVGDAVDSLAPGLTVLAEQRAQLTSALTALGELGRVGTRVVNRSRDDTVASVRALQPILEQLVRAGDDLPKSMDFMLSYPFPPNVTGAIVGDFVNLHVTADLDAANILANLVAAAPAPVRATRPAAPGTPSRPSGGSRPDVGSLPVPDLPLTECLPDPENFPATWTPPKDCLLPEGCVLLKPGSPVPPGGLVPPKGIVPPGTAFPAGTELPAGTILSPECVLPVTGETTGQIGDLPDLLGGGLLP</sequence>
<feature type="compositionally biased region" description="Low complexity" evidence="1">
    <location>
        <begin position="338"/>
        <end position="360"/>
    </location>
</feature>
<keyword evidence="6" id="KW-1185">Reference proteome</keyword>
<feature type="signal peptide" evidence="2">
    <location>
        <begin position="1"/>
        <end position="20"/>
    </location>
</feature>
<comment type="caution">
    <text evidence="5">The sequence shown here is derived from an EMBL/GenBank/DDBJ whole genome shotgun (WGS) entry which is preliminary data.</text>
</comment>
<reference evidence="5 6" key="1">
    <citation type="submission" date="2020-03" db="EMBL/GenBank/DDBJ databases">
        <title>WGS of actinomycetes isolated from Thailand.</title>
        <authorList>
            <person name="Thawai C."/>
        </authorList>
    </citation>
    <scope>NUCLEOTIDE SEQUENCE [LARGE SCALE GENOMIC DNA]</scope>
    <source>
        <strain evidence="5 6">HSS6-12</strain>
    </source>
</reference>
<dbReference type="InterPro" id="IPR003399">
    <property type="entry name" value="Mce/MlaD"/>
</dbReference>
<feature type="domain" description="Mce/MlaD" evidence="3">
    <location>
        <begin position="41"/>
        <end position="115"/>
    </location>
</feature>
<feature type="chain" id="PRO_5045617963" evidence="2">
    <location>
        <begin position="21"/>
        <end position="464"/>
    </location>
</feature>
<dbReference type="Pfam" id="PF11887">
    <property type="entry name" value="Mce4_CUP1"/>
    <property type="match status" value="1"/>
</dbReference>
<evidence type="ECO:0000259" key="3">
    <source>
        <dbReference type="Pfam" id="PF02470"/>
    </source>
</evidence>
<evidence type="ECO:0000256" key="1">
    <source>
        <dbReference type="SAM" id="MobiDB-lite"/>
    </source>
</evidence>
<gene>
    <name evidence="5" type="ORF">HCJ94_16725</name>
</gene>
<keyword evidence="2" id="KW-0732">Signal</keyword>
<dbReference type="InterPro" id="IPR024516">
    <property type="entry name" value="Mce_C"/>
</dbReference>
<accession>A0ABX0Z6V0</accession>
<evidence type="ECO:0000259" key="4">
    <source>
        <dbReference type="Pfam" id="PF11887"/>
    </source>
</evidence>
<evidence type="ECO:0000313" key="5">
    <source>
        <dbReference type="EMBL" id="NJP33581.1"/>
    </source>
</evidence>
<dbReference type="PANTHER" id="PTHR33371:SF15">
    <property type="entry name" value="LIPOPROTEIN LPRN"/>
    <property type="match status" value="1"/>
</dbReference>
<dbReference type="InterPro" id="IPR005693">
    <property type="entry name" value="Mce"/>
</dbReference>
<dbReference type="InterPro" id="IPR052336">
    <property type="entry name" value="MlaD_Phospholipid_Transporter"/>
</dbReference>
<proteinExistence type="predicted"/>
<dbReference type="NCBIfam" id="TIGR00996">
    <property type="entry name" value="Mtu_fam_mce"/>
    <property type="match status" value="1"/>
</dbReference>